<evidence type="ECO:0000313" key="2">
    <source>
        <dbReference type="EMBL" id="RFA36467.1"/>
    </source>
</evidence>
<proteinExistence type="predicted"/>
<feature type="transmembrane region" description="Helical" evidence="1">
    <location>
        <begin position="50"/>
        <end position="71"/>
    </location>
</feature>
<feature type="transmembrane region" description="Helical" evidence="1">
    <location>
        <begin position="83"/>
        <end position="102"/>
    </location>
</feature>
<name>A0A3E0WX23_9GAMM</name>
<evidence type="ECO:0000313" key="3">
    <source>
        <dbReference type="Proteomes" id="UP000256763"/>
    </source>
</evidence>
<keyword evidence="1" id="KW-1133">Transmembrane helix</keyword>
<comment type="caution">
    <text evidence="2">The sequence shown here is derived from an EMBL/GenBank/DDBJ whole genome shotgun (WGS) entry which is preliminary data.</text>
</comment>
<protein>
    <submittedName>
        <fullName evidence="2">Uncharacterized protein</fullName>
    </submittedName>
</protein>
<organism evidence="2 3">
    <name type="scientific">Alkalilimnicola ehrlichii</name>
    <dbReference type="NCBI Taxonomy" id="351052"/>
    <lineage>
        <taxon>Bacteria</taxon>
        <taxon>Pseudomonadati</taxon>
        <taxon>Pseudomonadota</taxon>
        <taxon>Gammaproteobacteria</taxon>
        <taxon>Chromatiales</taxon>
        <taxon>Ectothiorhodospiraceae</taxon>
        <taxon>Alkalilimnicola</taxon>
    </lineage>
</organism>
<keyword evidence="1" id="KW-0812">Transmembrane</keyword>
<feature type="transmembrane region" description="Helical" evidence="1">
    <location>
        <begin position="12"/>
        <end position="30"/>
    </location>
</feature>
<dbReference type="RefSeq" id="WP_116301915.1">
    <property type="nucleotide sequence ID" value="NZ_NFZV01000007.1"/>
</dbReference>
<sequence>MSFFHGPLKKPESRWWLVAVGFIWFVWFVITEMVIDQIYYAHRVDRHLDGFYLLLLLASLGFLVVIAQGVVTLWKQAGPRRGVTAALMGLLPVAVLALHTLAQAIVAAPPEDVALGDLQEIREAIDALIEKRMATEGQSGFQSVELTLNDMRVLDFNEVFVVFGRPKSYWRRMVPQSISAGPSLPKAGGCCSQKFVNALHEVDFAELHASVDAQLNDRGGIEGLEKRYGGEFRPRNVSRHPRRYLSWKYPGYTLVVIEPGPRFKLEKLAPNRLRLSSDTPQDTRFEGRQRVARDRAILEFRSVFGLSDGSEGNPYGVRRPRPLGTALPYGPWGLWAYVTQESPNYFAALRVLFHRDPWQPALREAGACWLTDEGCD</sequence>
<evidence type="ECO:0000256" key="1">
    <source>
        <dbReference type="SAM" id="Phobius"/>
    </source>
</evidence>
<accession>A0A3E0WX23</accession>
<dbReference type="Proteomes" id="UP000256763">
    <property type="component" value="Unassembled WGS sequence"/>
</dbReference>
<keyword evidence="1" id="KW-0472">Membrane</keyword>
<dbReference type="EMBL" id="NFZW01000009">
    <property type="protein sequence ID" value="RFA36467.1"/>
    <property type="molecule type" value="Genomic_DNA"/>
</dbReference>
<gene>
    <name evidence="2" type="ORF">CAL65_10840</name>
</gene>
<reference evidence="3" key="1">
    <citation type="submission" date="2017-05" db="EMBL/GenBank/DDBJ databases">
        <authorList>
            <person name="Sharma S."/>
            <person name="Sidhu C."/>
            <person name="Pinnaka A.K."/>
        </authorList>
    </citation>
    <scope>NUCLEOTIDE SEQUENCE [LARGE SCALE GENOMIC DNA]</scope>
    <source>
        <strain evidence="3">AK93</strain>
    </source>
</reference>
<dbReference type="AlphaFoldDB" id="A0A3E0WX23"/>
<keyword evidence="3" id="KW-1185">Reference proteome</keyword>